<organism evidence="2 3">
    <name type="scientific">Rhizoclosmatium globosum</name>
    <dbReference type="NCBI Taxonomy" id="329046"/>
    <lineage>
        <taxon>Eukaryota</taxon>
        <taxon>Fungi</taxon>
        <taxon>Fungi incertae sedis</taxon>
        <taxon>Chytridiomycota</taxon>
        <taxon>Chytridiomycota incertae sedis</taxon>
        <taxon>Chytridiomycetes</taxon>
        <taxon>Chytridiales</taxon>
        <taxon>Chytriomycetaceae</taxon>
        <taxon>Rhizoclosmatium</taxon>
    </lineage>
</organism>
<proteinExistence type="predicted"/>
<protein>
    <submittedName>
        <fullName evidence="2">Uncharacterized protein</fullName>
    </submittedName>
</protein>
<dbReference type="AlphaFoldDB" id="A0A1Y2BT64"/>
<evidence type="ECO:0000256" key="1">
    <source>
        <dbReference type="SAM" id="MobiDB-lite"/>
    </source>
</evidence>
<gene>
    <name evidence="2" type="ORF">BCR33DRAFT_682887</name>
</gene>
<feature type="region of interest" description="Disordered" evidence="1">
    <location>
        <begin position="1"/>
        <end position="26"/>
    </location>
</feature>
<feature type="compositionally biased region" description="Basic and acidic residues" evidence="1">
    <location>
        <begin position="1"/>
        <end position="11"/>
    </location>
</feature>
<accession>A0A1Y2BT64</accession>
<evidence type="ECO:0000313" key="3">
    <source>
        <dbReference type="Proteomes" id="UP000193642"/>
    </source>
</evidence>
<sequence>MVKRVERDRSPRGGSSSSSRYPPPAAHYPGFVPPPYPYAYYPYAPPYGYPPMTSGKPGKDGEITPPVFTPPPSIMIPENQHLSQVLSVGHLLCHQVFQLTTLHPLYTTAVSHHQDVMIDTVEVQVVDAKGVEAQETGTEMIVVVVVEVVVHLVDTVVEVESVLGSC</sequence>
<evidence type="ECO:0000313" key="2">
    <source>
        <dbReference type="EMBL" id="ORY37827.1"/>
    </source>
</evidence>
<dbReference type="Proteomes" id="UP000193642">
    <property type="component" value="Unassembled WGS sequence"/>
</dbReference>
<name>A0A1Y2BT64_9FUNG</name>
<comment type="caution">
    <text evidence="2">The sequence shown here is derived from an EMBL/GenBank/DDBJ whole genome shotgun (WGS) entry which is preliminary data.</text>
</comment>
<reference evidence="2 3" key="1">
    <citation type="submission" date="2016-07" db="EMBL/GenBank/DDBJ databases">
        <title>Pervasive Adenine N6-methylation of Active Genes in Fungi.</title>
        <authorList>
            <consortium name="DOE Joint Genome Institute"/>
            <person name="Mondo S.J."/>
            <person name="Dannebaum R.O."/>
            <person name="Kuo R.C."/>
            <person name="Labutti K."/>
            <person name="Haridas S."/>
            <person name="Kuo A."/>
            <person name="Salamov A."/>
            <person name="Ahrendt S.R."/>
            <person name="Lipzen A."/>
            <person name="Sullivan W."/>
            <person name="Andreopoulos W.B."/>
            <person name="Clum A."/>
            <person name="Lindquist E."/>
            <person name="Daum C."/>
            <person name="Ramamoorthy G.K."/>
            <person name="Gryganskyi A."/>
            <person name="Culley D."/>
            <person name="Magnuson J.K."/>
            <person name="James T.Y."/>
            <person name="O'Malley M.A."/>
            <person name="Stajich J.E."/>
            <person name="Spatafora J.W."/>
            <person name="Visel A."/>
            <person name="Grigoriev I.V."/>
        </authorList>
    </citation>
    <scope>NUCLEOTIDE SEQUENCE [LARGE SCALE GENOMIC DNA]</scope>
    <source>
        <strain evidence="2 3">JEL800</strain>
    </source>
</reference>
<keyword evidence="3" id="KW-1185">Reference proteome</keyword>
<dbReference type="EMBL" id="MCGO01000048">
    <property type="protein sequence ID" value="ORY37827.1"/>
    <property type="molecule type" value="Genomic_DNA"/>
</dbReference>